<keyword evidence="3 6" id="KW-0479">Metal-binding</keyword>
<dbReference type="AlphaFoldDB" id="A0A2S9K1F0"/>
<dbReference type="FunFam" id="3.40.190.10:FF:000035">
    <property type="entry name" value="Molybdate ABC transporter substrate-binding protein"/>
    <property type="match status" value="1"/>
</dbReference>
<comment type="caution">
    <text evidence="8">The sequence shown here is derived from an EMBL/GenBank/DDBJ whole genome shotgun (WGS) entry which is preliminary data.</text>
</comment>
<dbReference type="GO" id="GO:1901359">
    <property type="term" value="F:tungstate binding"/>
    <property type="evidence" value="ECO:0007669"/>
    <property type="project" value="UniProtKB-ARBA"/>
</dbReference>
<feature type="binding site" evidence="6">
    <location>
        <position position="165"/>
    </location>
    <ligand>
        <name>molybdate</name>
        <dbReference type="ChEBI" id="CHEBI:36264"/>
    </ligand>
</feature>
<dbReference type="NCBIfam" id="TIGR01256">
    <property type="entry name" value="modA"/>
    <property type="match status" value="1"/>
</dbReference>
<name>A0A2S9K1F0_9BURK</name>
<dbReference type="CDD" id="cd13539">
    <property type="entry name" value="PBP2_AvModA"/>
    <property type="match status" value="1"/>
</dbReference>
<evidence type="ECO:0000256" key="4">
    <source>
        <dbReference type="ARBA" id="ARBA00022729"/>
    </source>
</evidence>
<proteinExistence type="inferred from homology"/>
<dbReference type="Pfam" id="PF13531">
    <property type="entry name" value="SBP_bac_11"/>
    <property type="match status" value="1"/>
</dbReference>
<gene>
    <name evidence="8" type="primary">modA</name>
    <name evidence="8" type="ORF">C6P64_15305</name>
</gene>
<dbReference type="OrthoDB" id="9785015at2"/>
<dbReference type="EMBL" id="PVLQ01000078">
    <property type="protein sequence ID" value="PRD64273.1"/>
    <property type="molecule type" value="Genomic_DNA"/>
</dbReference>
<evidence type="ECO:0000256" key="5">
    <source>
        <dbReference type="ARBA" id="ARBA00062515"/>
    </source>
</evidence>
<evidence type="ECO:0000313" key="8">
    <source>
        <dbReference type="EMBL" id="PRD64273.1"/>
    </source>
</evidence>
<comment type="similarity">
    <text evidence="1">Belongs to the bacterial solute-binding protein ModA family.</text>
</comment>
<organism evidence="8 9">
    <name type="scientific">Malikia granosa</name>
    <dbReference type="NCBI Taxonomy" id="263067"/>
    <lineage>
        <taxon>Bacteria</taxon>
        <taxon>Pseudomonadati</taxon>
        <taxon>Pseudomonadota</taxon>
        <taxon>Betaproteobacteria</taxon>
        <taxon>Burkholderiales</taxon>
        <taxon>Comamonadaceae</taxon>
        <taxon>Malikia</taxon>
    </lineage>
</organism>
<evidence type="ECO:0000256" key="6">
    <source>
        <dbReference type="PIRSR" id="PIRSR004846-1"/>
    </source>
</evidence>
<dbReference type="InterPro" id="IPR005950">
    <property type="entry name" value="ModA"/>
</dbReference>
<keyword evidence="2 6" id="KW-0500">Molybdenum</keyword>
<feature type="signal peptide" evidence="7">
    <location>
        <begin position="1"/>
        <end position="20"/>
    </location>
</feature>
<feature type="chain" id="PRO_5015754330" evidence="7">
    <location>
        <begin position="21"/>
        <end position="248"/>
    </location>
</feature>
<dbReference type="PANTHER" id="PTHR30632:SF14">
    <property type="entry name" value="TUNGSTATE_MOLYBDATE_CHROMATE-BINDING PROTEIN MODA"/>
    <property type="match status" value="1"/>
</dbReference>
<reference evidence="8 9" key="1">
    <citation type="submission" date="2018-03" db="EMBL/GenBank/DDBJ databases">
        <title>Comparative genomics illustrates the genes involved in a hyperalkaliphilic mechanisms of Serpentinomonas isolated from highly-alkaline calcium-rich serpentinized springs.</title>
        <authorList>
            <person name="Suzuki S."/>
            <person name="Ishii S."/>
            <person name="Walworth N."/>
            <person name="Bird L."/>
            <person name="Kuenen J.G."/>
            <person name="Nealson K.H."/>
        </authorList>
    </citation>
    <scope>NUCLEOTIDE SEQUENCE [LARGE SCALE GENOMIC DNA]</scope>
    <source>
        <strain evidence="8 9">P1</strain>
    </source>
</reference>
<dbReference type="InterPro" id="IPR044084">
    <property type="entry name" value="AvModA-like_subst-bd"/>
</dbReference>
<dbReference type="RefSeq" id="WP_105749415.1">
    <property type="nucleotide sequence ID" value="NZ_PVLQ01000078.1"/>
</dbReference>
<dbReference type="GO" id="GO:0015689">
    <property type="term" value="P:molybdate ion transport"/>
    <property type="evidence" value="ECO:0007669"/>
    <property type="project" value="InterPro"/>
</dbReference>
<accession>A0A2S9K1F0</accession>
<dbReference type="GO" id="GO:0030973">
    <property type="term" value="F:molybdate ion binding"/>
    <property type="evidence" value="ECO:0007669"/>
    <property type="project" value="InterPro"/>
</dbReference>
<dbReference type="Proteomes" id="UP000238589">
    <property type="component" value="Unassembled WGS sequence"/>
</dbReference>
<sequence length="248" mass="26289">MPRFLTLLLAGLALMAQASAAEVKVAVAANFTAPMQKIAQAFEQETGHKVLLSFGATGNFYAQIRHGAPFQLLLAADDETPLKLEAEGLGVPGSRFTYATGKLVLWSRQPGLVDDKGEVLRSGKYQRLALANPKLAPYGAAAIETLNRLGLLAAVQPRIVQGDNIAQAYQFVATENAQLGFVALSQVQTDGRIAQGSGWIVPASLHQPIRQDAVLLGAGKGKPAAAALLNFLQGDQARAVIRSFGYEI</sequence>
<evidence type="ECO:0000313" key="9">
    <source>
        <dbReference type="Proteomes" id="UP000238589"/>
    </source>
</evidence>
<comment type="subunit">
    <text evidence="5">The complex is composed of two ATP-binding proteins (ModC), two transmembrane proteins (ModB) and a solute-binding protein (ModA).</text>
</comment>
<dbReference type="GO" id="GO:0046872">
    <property type="term" value="F:metal ion binding"/>
    <property type="evidence" value="ECO:0007669"/>
    <property type="project" value="UniProtKB-KW"/>
</dbReference>
<evidence type="ECO:0000256" key="3">
    <source>
        <dbReference type="ARBA" id="ARBA00022723"/>
    </source>
</evidence>
<dbReference type="PANTHER" id="PTHR30632">
    <property type="entry name" value="MOLYBDATE-BINDING PERIPLASMIC PROTEIN"/>
    <property type="match status" value="1"/>
</dbReference>
<evidence type="ECO:0000256" key="7">
    <source>
        <dbReference type="SAM" id="SignalP"/>
    </source>
</evidence>
<keyword evidence="4 7" id="KW-0732">Signal</keyword>
<evidence type="ECO:0000256" key="2">
    <source>
        <dbReference type="ARBA" id="ARBA00022505"/>
    </source>
</evidence>
<dbReference type="SUPFAM" id="SSF53850">
    <property type="entry name" value="Periplasmic binding protein-like II"/>
    <property type="match status" value="1"/>
</dbReference>
<protein>
    <submittedName>
        <fullName evidence="8">Molybdate ABC transporter substrate-binding protein</fullName>
    </submittedName>
</protein>
<evidence type="ECO:0000256" key="1">
    <source>
        <dbReference type="ARBA" id="ARBA00009175"/>
    </source>
</evidence>
<feature type="binding site" evidence="6">
    <location>
        <position position="57"/>
    </location>
    <ligand>
        <name>molybdate</name>
        <dbReference type="ChEBI" id="CHEBI:36264"/>
    </ligand>
</feature>
<dbReference type="Gene3D" id="3.40.190.10">
    <property type="entry name" value="Periplasmic binding protein-like II"/>
    <property type="match status" value="2"/>
</dbReference>
<dbReference type="InterPro" id="IPR050682">
    <property type="entry name" value="ModA/WtpA"/>
</dbReference>
<keyword evidence="9" id="KW-1185">Reference proteome</keyword>
<dbReference type="PIRSF" id="PIRSF004846">
    <property type="entry name" value="ModA"/>
    <property type="match status" value="1"/>
</dbReference>